<evidence type="ECO:0000313" key="2">
    <source>
        <dbReference type="Proteomes" id="UP000532746"/>
    </source>
</evidence>
<protein>
    <submittedName>
        <fullName evidence="1">Uncharacterized protein</fullName>
    </submittedName>
</protein>
<dbReference type="RefSeq" id="WP_183405380.1">
    <property type="nucleotide sequence ID" value="NZ_JACHGG010000009.1"/>
</dbReference>
<reference evidence="1 2" key="1">
    <citation type="submission" date="2020-08" db="EMBL/GenBank/DDBJ databases">
        <title>Genomic Encyclopedia of Type Strains, Phase IV (KMG-IV): sequencing the most valuable type-strain genomes for metagenomic binning, comparative biology and taxonomic classification.</title>
        <authorList>
            <person name="Goeker M."/>
        </authorList>
    </citation>
    <scope>NUCLEOTIDE SEQUENCE [LARGE SCALE GENOMIC DNA]</scope>
    <source>
        <strain evidence="1 2">DSM 26718</strain>
    </source>
</reference>
<organism evidence="1 2">
    <name type="scientific">Hymenobacter luteus</name>
    <dbReference type="NCBI Taxonomy" id="1411122"/>
    <lineage>
        <taxon>Bacteria</taxon>
        <taxon>Pseudomonadati</taxon>
        <taxon>Bacteroidota</taxon>
        <taxon>Cytophagia</taxon>
        <taxon>Cytophagales</taxon>
        <taxon>Hymenobacteraceae</taxon>
        <taxon>Hymenobacter</taxon>
    </lineage>
</organism>
<dbReference type="EMBL" id="JACHGG010000009">
    <property type="protein sequence ID" value="MBB6061175.1"/>
    <property type="molecule type" value="Genomic_DNA"/>
</dbReference>
<proteinExistence type="predicted"/>
<name>A0A7W9WE34_9BACT</name>
<dbReference type="AlphaFoldDB" id="A0A7W9WE34"/>
<sequence length="89" mass="10317">MPQPEHPKNNAPERKKYNFFVDKTKYETDQQHLTVRQILVDFVKVDPATKTLAIKLEGDFRELTNLEESVDLHSAQHFGLFDNSTTQVS</sequence>
<accession>A0A7W9WE34</accession>
<dbReference type="Proteomes" id="UP000532746">
    <property type="component" value="Unassembled WGS sequence"/>
</dbReference>
<gene>
    <name evidence="1" type="ORF">HNQ93_004054</name>
</gene>
<evidence type="ECO:0000313" key="1">
    <source>
        <dbReference type="EMBL" id="MBB6061175.1"/>
    </source>
</evidence>
<comment type="caution">
    <text evidence="1">The sequence shown here is derived from an EMBL/GenBank/DDBJ whole genome shotgun (WGS) entry which is preliminary data.</text>
</comment>
<keyword evidence="2" id="KW-1185">Reference proteome</keyword>